<dbReference type="InterPro" id="IPR008979">
    <property type="entry name" value="Galactose-bd-like_sf"/>
</dbReference>
<dbReference type="PROSITE" id="PS51257">
    <property type="entry name" value="PROKAR_LIPOPROTEIN"/>
    <property type="match status" value="1"/>
</dbReference>
<evidence type="ECO:0000313" key="3">
    <source>
        <dbReference type="EMBL" id="KAA9005875.1"/>
    </source>
</evidence>
<comment type="caution">
    <text evidence="3">The sequence shown here is derived from an EMBL/GenBank/DDBJ whole genome shotgun (WGS) entry which is preliminary data.</text>
</comment>
<dbReference type="EMBL" id="VYKK01000007">
    <property type="protein sequence ID" value="KAA9005875.1"/>
    <property type="molecule type" value="Genomic_DNA"/>
</dbReference>
<feature type="chain" id="PRO_5023845117" evidence="1">
    <location>
        <begin position="30"/>
        <end position="163"/>
    </location>
</feature>
<accession>A0A5J5GCJ5</accession>
<feature type="signal peptide" evidence="1">
    <location>
        <begin position="1"/>
        <end position="29"/>
    </location>
</feature>
<dbReference type="OrthoDB" id="9803461at2"/>
<sequence length="163" mass="17751">MFMKKRIVTLAAALTVLVSCTMFGRPALASEEPHSVAVNKPAFASSAEEGFTAANAFDSDAATRWSSSYSDPQWIFIDLVGNYLVSEVKLNWEAAYAKAYKIQVSRDAVHWTDVYSTATGDGGIDDITFSPTNAQFVRVYGIQRATSWGYSLYNVDVIGAANP</sequence>
<feature type="domain" description="F5/8 type C" evidence="2">
    <location>
        <begin position="20"/>
        <end position="160"/>
    </location>
</feature>
<keyword evidence="1" id="KW-0732">Signal</keyword>
<proteinExistence type="predicted"/>
<dbReference type="SUPFAM" id="SSF49785">
    <property type="entry name" value="Galactose-binding domain-like"/>
    <property type="match status" value="1"/>
</dbReference>
<gene>
    <name evidence="3" type="ORF">F4V43_07320</name>
</gene>
<keyword evidence="4" id="KW-1185">Reference proteome</keyword>
<protein>
    <submittedName>
        <fullName evidence="3">Discoidin domain-containing protein</fullName>
    </submittedName>
</protein>
<evidence type="ECO:0000259" key="2">
    <source>
        <dbReference type="PROSITE" id="PS50022"/>
    </source>
</evidence>
<dbReference type="AlphaFoldDB" id="A0A5J5GCJ5"/>
<dbReference type="Gene3D" id="2.60.120.260">
    <property type="entry name" value="Galactose-binding domain-like"/>
    <property type="match status" value="1"/>
</dbReference>
<reference evidence="3 4" key="1">
    <citation type="submission" date="2019-09" db="EMBL/GenBank/DDBJ databases">
        <title>Bacillus ochoae sp. nov., Paenibacillus whitsoniae sp. nov., Paenibacillus spiritus sp. nov. Isolated from the Mars Exploration Rover during spacecraft assembly.</title>
        <authorList>
            <person name="Seuylemezian A."/>
            <person name="Vaishampayan P."/>
        </authorList>
    </citation>
    <scope>NUCLEOTIDE SEQUENCE [LARGE SCALE GENOMIC DNA]</scope>
    <source>
        <strain evidence="3 4">MER_111</strain>
    </source>
</reference>
<dbReference type="PROSITE" id="PS50022">
    <property type="entry name" value="FA58C_3"/>
    <property type="match status" value="1"/>
</dbReference>
<name>A0A5J5GCJ5_9BACL</name>
<evidence type="ECO:0000313" key="4">
    <source>
        <dbReference type="Proteomes" id="UP000367750"/>
    </source>
</evidence>
<evidence type="ECO:0000256" key="1">
    <source>
        <dbReference type="SAM" id="SignalP"/>
    </source>
</evidence>
<dbReference type="Pfam" id="PF00754">
    <property type="entry name" value="F5_F8_type_C"/>
    <property type="match status" value="1"/>
</dbReference>
<dbReference type="RefSeq" id="WP_150457576.1">
    <property type="nucleotide sequence ID" value="NZ_VYKK01000007.1"/>
</dbReference>
<dbReference type="InterPro" id="IPR000421">
    <property type="entry name" value="FA58C"/>
</dbReference>
<organism evidence="3 4">
    <name type="scientific">Paenibacillus spiritus</name>
    <dbReference type="NCBI Taxonomy" id="2496557"/>
    <lineage>
        <taxon>Bacteria</taxon>
        <taxon>Bacillati</taxon>
        <taxon>Bacillota</taxon>
        <taxon>Bacilli</taxon>
        <taxon>Bacillales</taxon>
        <taxon>Paenibacillaceae</taxon>
        <taxon>Paenibacillus</taxon>
    </lineage>
</organism>
<dbReference type="Proteomes" id="UP000367750">
    <property type="component" value="Unassembled WGS sequence"/>
</dbReference>